<dbReference type="Proteomes" id="UP000176424">
    <property type="component" value="Unassembled WGS sequence"/>
</dbReference>
<evidence type="ECO:0000313" key="1">
    <source>
        <dbReference type="EMBL" id="OGD09812.1"/>
    </source>
</evidence>
<gene>
    <name evidence="1" type="ORF">A2397_00505</name>
</gene>
<proteinExistence type="predicted"/>
<dbReference type="STRING" id="1797263.A2397_00505"/>
<accession>A0A1F4ZTU3</accession>
<dbReference type="EMBL" id="MEXR01000022">
    <property type="protein sequence ID" value="OGD09812.1"/>
    <property type="molecule type" value="Genomic_DNA"/>
</dbReference>
<reference evidence="1 2" key="1">
    <citation type="journal article" date="2016" name="Nat. Commun.">
        <title>Thousands of microbial genomes shed light on interconnected biogeochemical processes in an aquifer system.</title>
        <authorList>
            <person name="Anantharaman K."/>
            <person name="Brown C.T."/>
            <person name="Hug L.A."/>
            <person name="Sharon I."/>
            <person name="Castelle C.J."/>
            <person name="Probst A.J."/>
            <person name="Thomas B.C."/>
            <person name="Singh A."/>
            <person name="Wilkins M.J."/>
            <person name="Karaoz U."/>
            <person name="Brodie E.L."/>
            <person name="Williams K.H."/>
            <person name="Hubbard S.S."/>
            <person name="Banfield J.F."/>
        </authorList>
    </citation>
    <scope>NUCLEOTIDE SEQUENCE [LARGE SCALE GENOMIC DNA]</scope>
</reference>
<comment type="caution">
    <text evidence="1">The sequence shown here is derived from an EMBL/GenBank/DDBJ whole genome shotgun (WGS) entry which is preliminary data.</text>
</comment>
<dbReference type="AlphaFoldDB" id="A0A1F4ZTU3"/>
<name>A0A1F4ZTU3_9BACT</name>
<protein>
    <submittedName>
        <fullName evidence="1">Uncharacterized protein</fullName>
    </submittedName>
</protein>
<evidence type="ECO:0000313" key="2">
    <source>
        <dbReference type="Proteomes" id="UP000176424"/>
    </source>
</evidence>
<organism evidence="1 2">
    <name type="scientific">Candidatus Amesbacteria bacterium RIFOXYB1_FULL_44_23</name>
    <dbReference type="NCBI Taxonomy" id="1797263"/>
    <lineage>
        <taxon>Bacteria</taxon>
        <taxon>Candidatus Amesiibacteriota</taxon>
    </lineage>
</organism>
<sequence>MPIDTNLGKWFHVSMTAIKVDVVPKVTINKTISLNEDEQNSRMAFSVQLKKLWEELAKFVTVGGDLA</sequence>